<dbReference type="Pfam" id="PF13038">
    <property type="entry name" value="DUF3899"/>
    <property type="match status" value="1"/>
</dbReference>
<dbReference type="RefSeq" id="WP_191161848.1">
    <property type="nucleotide sequence ID" value="NZ_JACXAI010000042.1"/>
</dbReference>
<feature type="transmembrane region" description="Helical" evidence="1">
    <location>
        <begin position="96"/>
        <end position="118"/>
    </location>
</feature>
<evidence type="ECO:0000259" key="2">
    <source>
        <dbReference type="Pfam" id="PF13038"/>
    </source>
</evidence>
<dbReference type="Proteomes" id="UP000626844">
    <property type="component" value="Unassembled WGS sequence"/>
</dbReference>
<feature type="domain" description="DUF3899" evidence="2">
    <location>
        <begin position="34"/>
        <end position="114"/>
    </location>
</feature>
<keyword evidence="1" id="KW-1133">Transmembrane helix</keyword>
<keyword evidence="4" id="KW-1185">Reference proteome</keyword>
<sequence length="119" mass="13435">MYIRKAFIIFIFSLLATVTVSFIIYKRISLVDFINISFIISGLLILFSLLLVVVNGGFFDGVSYGFRRLFQSGGKTITKKEVEEMIPLSEMIDIEYAPILFAGILLGIIMLAGLFIYYV</sequence>
<keyword evidence="1" id="KW-0812">Transmembrane</keyword>
<dbReference type="AlphaFoldDB" id="A0A926NL46"/>
<keyword evidence="1" id="KW-0472">Membrane</keyword>
<comment type="caution">
    <text evidence="3">The sequence shown here is derived from an EMBL/GenBank/DDBJ whole genome shotgun (WGS) entry which is preliminary data.</text>
</comment>
<name>A0A926NL46_9BACI</name>
<feature type="transmembrane region" description="Helical" evidence="1">
    <location>
        <begin position="37"/>
        <end position="59"/>
    </location>
</feature>
<proteinExistence type="predicted"/>
<evidence type="ECO:0000313" key="4">
    <source>
        <dbReference type="Proteomes" id="UP000626844"/>
    </source>
</evidence>
<gene>
    <name evidence="3" type="ORF">IC621_22875</name>
</gene>
<organism evidence="3 4">
    <name type="scientific">Metabacillus arenae</name>
    <dbReference type="NCBI Taxonomy" id="2771434"/>
    <lineage>
        <taxon>Bacteria</taxon>
        <taxon>Bacillati</taxon>
        <taxon>Bacillota</taxon>
        <taxon>Bacilli</taxon>
        <taxon>Bacillales</taxon>
        <taxon>Bacillaceae</taxon>
        <taxon>Metabacillus</taxon>
    </lineage>
</organism>
<accession>A0A926NL46</accession>
<dbReference type="InterPro" id="IPR025007">
    <property type="entry name" value="DUF3899"/>
</dbReference>
<dbReference type="EMBL" id="JACXAI010000042">
    <property type="protein sequence ID" value="MBD1383050.1"/>
    <property type="molecule type" value="Genomic_DNA"/>
</dbReference>
<feature type="transmembrane region" description="Helical" evidence="1">
    <location>
        <begin position="6"/>
        <end position="25"/>
    </location>
</feature>
<evidence type="ECO:0000256" key="1">
    <source>
        <dbReference type="SAM" id="Phobius"/>
    </source>
</evidence>
<evidence type="ECO:0000313" key="3">
    <source>
        <dbReference type="EMBL" id="MBD1383050.1"/>
    </source>
</evidence>
<reference evidence="3" key="1">
    <citation type="submission" date="2020-09" db="EMBL/GenBank/DDBJ databases">
        <title>A novel bacterium of genus Bacillus, isolated from South China Sea.</title>
        <authorList>
            <person name="Huang H."/>
            <person name="Mo K."/>
            <person name="Hu Y."/>
        </authorList>
    </citation>
    <scope>NUCLEOTIDE SEQUENCE</scope>
    <source>
        <strain evidence="3">IB182487</strain>
    </source>
</reference>
<protein>
    <submittedName>
        <fullName evidence="3">DUF3899 domain-containing protein</fullName>
    </submittedName>
</protein>